<dbReference type="RefSeq" id="WP_207561170.1">
    <property type="nucleotide sequence ID" value="NZ_CP046072.1"/>
</dbReference>
<evidence type="ECO:0000313" key="1">
    <source>
        <dbReference type="EMBL" id="QSZ42353.1"/>
    </source>
</evidence>
<dbReference type="AlphaFoldDB" id="A0A975GDH0"/>
<proteinExistence type="predicted"/>
<protein>
    <submittedName>
        <fullName evidence="1">Uncharacterized protein</fullName>
    </submittedName>
</protein>
<name>A0A975GDH0_9BACT</name>
<dbReference type="KEGG" id="saqt:GJV85_09625"/>
<reference evidence="1" key="1">
    <citation type="submission" date="2019-11" db="EMBL/GenBank/DDBJ databases">
        <authorList>
            <person name="Kojima H."/>
        </authorList>
    </citation>
    <scope>NUCLEOTIDE SEQUENCE</scope>
    <source>
        <strain evidence="1">H1576</strain>
    </source>
</reference>
<sequence>MSKTSHSNLTVKELIKKLSDLPQDVPLVTDGYEDGLDAIINVELIGIEKNSSDKWWDGFYVNKENNEKNAVYLLSTRGSKS</sequence>
<dbReference type="EMBL" id="CP046072">
    <property type="protein sequence ID" value="QSZ42353.1"/>
    <property type="molecule type" value="Genomic_DNA"/>
</dbReference>
<keyword evidence="2" id="KW-1185">Reference proteome</keyword>
<evidence type="ECO:0000313" key="2">
    <source>
        <dbReference type="Proteomes" id="UP000671852"/>
    </source>
</evidence>
<organism evidence="1 2">
    <name type="scientific">Sulfurimonas aquatica</name>
    <dbReference type="NCBI Taxonomy" id="2672570"/>
    <lineage>
        <taxon>Bacteria</taxon>
        <taxon>Pseudomonadati</taxon>
        <taxon>Campylobacterota</taxon>
        <taxon>Epsilonproteobacteria</taxon>
        <taxon>Campylobacterales</taxon>
        <taxon>Sulfurimonadaceae</taxon>
        <taxon>Sulfurimonas</taxon>
    </lineage>
</organism>
<dbReference type="Proteomes" id="UP000671852">
    <property type="component" value="Chromosome"/>
</dbReference>
<gene>
    <name evidence="1" type="ORF">GJV85_09625</name>
</gene>
<accession>A0A975GDH0</accession>
<reference evidence="1" key="2">
    <citation type="submission" date="2021-04" db="EMBL/GenBank/DDBJ databases">
        <title>Isolation and characterization of a novel species of the genus Sulfurimonas.</title>
        <authorList>
            <person name="Fukui M."/>
        </authorList>
    </citation>
    <scope>NUCLEOTIDE SEQUENCE</scope>
    <source>
        <strain evidence="1">H1576</strain>
    </source>
</reference>